<protein>
    <submittedName>
        <fullName evidence="3">Uncharacterized protein</fullName>
    </submittedName>
</protein>
<feature type="compositionally biased region" description="Gly residues" evidence="1">
    <location>
        <begin position="33"/>
        <end position="82"/>
    </location>
</feature>
<keyword evidence="4" id="KW-1185">Reference proteome</keyword>
<feature type="region of interest" description="Disordered" evidence="1">
    <location>
        <begin position="30"/>
        <end position="86"/>
    </location>
</feature>
<accession>A0ABU2LD09</accession>
<name>A0ABU2LD09_9ACTN</name>
<evidence type="ECO:0000256" key="1">
    <source>
        <dbReference type="SAM" id="MobiDB-lite"/>
    </source>
</evidence>
<dbReference type="RefSeq" id="WP_311632101.1">
    <property type="nucleotide sequence ID" value="NZ_JAVREN010000031.1"/>
</dbReference>
<gene>
    <name evidence="3" type="ORF">RM780_19590</name>
</gene>
<dbReference type="Proteomes" id="UP001183388">
    <property type="component" value="Unassembled WGS sequence"/>
</dbReference>
<keyword evidence="2" id="KW-0732">Signal</keyword>
<feature type="chain" id="PRO_5046825282" evidence="2">
    <location>
        <begin position="22"/>
        <end position="200"/>
    </location>
</feature>
<feature type="region of interest" description="Disordered" evidence="1">
    <location>
        <begin position="179"/>
        <end position="200"/>
    </location>
</feature>
<dbReference type="EMBL" id="JAVREN010000031">
    <property type="protein sequence ID" value="MDT0309148.1"/>
    <property type="molecule type" value="Genomic_DNA"/>
</dbReference>
<organism evidence="3 4">
    <name type="scientific">Streptomyces boetiae</name>
    <dbReference type="NCBI Taxonomy" id="3075541"/>
    <lineage>
        <taxon>Bacteria</taxon>
        <taxon>Bacillati</taxon>
        <taxon>Actinomycetota</taxon>
        <taxon>Actinomycetes</taxon>
        <taxon>Kitasatosporales</taxon>
        <taxon>Streptomycetaceae</taxon>
        <taxon>Streptomyces</taxon>
    </lineage>
</organism>
<feature type="signal peptide" evidence="2">
    <location>
        <begin position="1"/>
        <end position="21"/>
    </location>
</feature>
<comment type="caution">
    <text evidence="3">The sequence shown here is derived from an EMBL/GenBank/DDBJ whole genome shotgun (WGS) entry which is preliminary data.</text>
</comment>
<feature type="compositionally biased region" description="Low complexity" evidence="1">
    <location>
        <begin position="188"/>
        <end position="200"/>
    </location>
</feature>
<sequence length="200" mass="19459">MRKSIRLAVPAVAAAMFLLSACGDDDGESPFGAAGGAAGGGQQGGQEGGDQGGGDQGGQQGGGDQGGGDQGGGDQGGGGGGVPTTEQIVGSWAVNPGPASETSGGGATLDVYPDNTVRWEEDAGGDGDICRGPIANGTITVQCTRYGPNTWPDTTANITLNGDQLTVTWSSGATQTMARNDLGGGGIPTMPTMPTVPTFG</sequence>
<reference evidence="4" key="1">
    <citation type="submission" date="2023-07" db="EMBL/GenBank/DDBJ databases">
        <title>30 novel species of actinomycetes from the DSMZ collection.</title>
        <authorList>
            <person name="Nouioui I."/>
        </authorList>
    </citation>
    <scope>NUCLEOTIDE SEQUENCE [LARGE SCALE GENOMIC DNA]</scope>
    <source>
        <strain evidence="4">DSM 44917</strain>
    </source>
</reference>
<proteinExistence type="predicted"/>
<evidence type="ECO:0000313" key="4">
    <source>
        <dbReference type="Proteomes" id="UP001183388"/>
    </source>
</evidence>
<evidence type="ECO:0000256" key="2">
    <source>
        <dbReference type="SAM" id="SignalP"/>
    </source>
</evidence>
<evidence type="ECO:0000313" key="3">
    <source>
        <dbReference type="EMBL" id="MDT0309148.1"/>
    </source>
</evidence>
<dbReference type="PROSITE" id="PS51257">
    <property type="entry name" value="PROKAR_LIPOPROTEIN"/>
    <property type="match status" value="1"/>
</dbReference>